<sequence length="51" mass="5848">MHFSHGILAYKNARDYDNVVRILLDYLDMPEEAVRVVKESRSVEGAKLVAK</sequence>
<keyword evidence="1" id="KW-1185">Reference proteome</keyword>
<dbReference type="GO" id="GO:0035721">
    <property type="term" value="P:intraciliary retrograde transport"/>
    <property type="evidence" value="ECO:0007669"/>
    <property type="project" value="InterPro"/>
</dbReference>
<dbReference type="PANTHER" id="PTHR14920">
    <property type="entry name" value="OSMOTIC AVOIDANCE ABNORMAL PROTEIN 1/WD REPEAT MEMBRANE PROTEIN"/>
    <property type="match status" value="1"/>
</dbReference>
<organism evidence="1 2">
    <name type="scientific">Parascaris equorum</name>
    <name type="common">Equine roundworm</name>
    <dbReference type="NCBI Taxonomy" id="6256"/>
    <lineage>
        <taxon>Eukaryota</taxon>
        <taxon>Metazoa</taxon>
        <taxon>Ecdysozoa</taxon>
        <taxon>Nematoda</taxon>
        <taxon>Chromadorea</taxon>
        <taxon>Rhabditida</taxon>
        <taxon>Spirurina</taxon>
        <taxon>Ascaridomorpha</taxon>
        <taxon>Ascaridoidea</taxon>
        <taxon>Ascarididae</taxon>
        <taxon>Parascaris</taxon>
    </lineage>
</organism>
<proteinExistence type="predicted"/>
<dbReference type="WBParaSite" id="PEQ_0000311401-mRNA-1">
    <property type="protein sequence ID" value="PEQ_0000311401-mRNA-1"/>
    <property type="gene ID" value="PEQ_0000311401"/>
</dbReference>
<protein>
    <submittedName>
        <fullName evidence="2">Uncharacterized protein</fullName>
    </submittedName>
</protein>
<dbReference type="Proteomes" id="UP000887564">
    <property type="component" value="Unplaced"/>
</dbReference>
<evidence type="ECO:0000313" key="2">
    <source>
        <dbReference type="WBParaSite" id="PEQ_0000311401-mRNA-1"/>
    </source>
</evidence>
<reference evidence="2" key="1">
    <citation type="submission" date="2022-11" db="UniProtKB">
        <authorList>
            <consortium name="WormBaseParasite"/>
        </authorList>
    </citation>
    <scope>IDENTIFICATION</scope>
</reference>
<dbReference type="PANTHER" id="PTHR14920:SF0">
    <property type="entry name" value="WD REPEAT DOMAIN 19"/>
    <property type="match status" value="1"/>
</dbReference>
<dbReference type="GO" id="GO:0030991">
    <property type="term" value="C:intraciliary transport particle A"/>
    <property type="evidence" value="ECO:0007669"/>
    <property type="project" value="TreeGrafter"/>
</dbReference>
<evidence type="ECO:0000313" key="1">
    <source>
        <dbReference type="Proteomes" id="UP000887564"/>
    </source>
</evidence>
<accession>A0A914RA14</accession>
<dbReference type="InterPro" id="IPR040379">
    <property type="entry name" value="WDR19/dyf-2"/>
</dbReference>
<name>A0A914RA14_PAREQ</name>
<dbReference type="GO" id="GO:0005929">
    <property type="term" value="C:cilium"/>
    <property type="evidence" value="ECO:0007669"/>
    <property type="project" value="TreeGrafter"/>
</dbReference>
<dbReference type="AlphaFoldDB" id="A0A914RA14"/>
<dbReference type="GO" id="GO:0060271">
    <property type="term" value="P:cilium assembly"/>
    <property type="evidence" value="ECO:0007669"/>
    <property type="project" value="TreeGrafter"/>
</dbReference>